<proteinExistence type="predicted"/>
<gene>
    <name evidence="1" type="ORF">METZ01_LOCUS420805</name>
</gene>
<sequence length="56" mass="6554">LREVLKNIFFAKNEKMLNIFDDNQLEIIKIKKALELRMKKHKDKKGKKGGKKGKNG</sequence>
<dbReference type="EMBL" id="UINC01166153">
    <property type="protein sequence ID" value="SVD67951.1"/>
    <property type="molecule type" value="Genomic_DNA"/>
</dbReference>
<organism evidence="1">
    <name type="scientific">marine metagenome</name>
    <dbReference type="NCBI Taxonomy" id="408172"/>
    <lineage>
        <taxon>unclassified sequences</taxon>
        <taxon>metagenomes</taxon>
        <taxon>ecological metagenomes</taxon>
    </lineage>
</organism>
<feature type="non-terminal residue" evidence="1">
    <location>
        <position position="1"/>
    </location>
</feature>
<reference evidence="1" key="1">
    <citation type="submission" date="2018-05" db="EMBL/GenBank/DDBJ databases">
        <authorList>
            <person name="Lanie J.A."/>
            <person name="Ng W.-L."/>
            <person name="Kazmierczak K.M."/>
            <person name="Andrzejewski T.M."/>
            <person name="Davidsen T.M."/>
            <person name="Wayne K.J."/>
            <person name="Tettelin H."/>
            <person name="Glass J.I."/>
            <person name="Rusch D."/>
            <person name="Podicherti R."/>
            <person name="Tsui H.-C.T."/>
            <person name="Winkler M.E."/>
        </authorList>
    </citation>
    <scope>NUCLEOTIDE SEQUENCE</scope>
</reference>
<protein>
    <submittedName>
        <fullName evidence="1">Uncharacterized protein</fullName>
    </submittedName>
</protein>
<evidence type="ECO:0000313" key="1">
    <source>
        <dbReference type="EMBL" id="SVD67951.1"/>
    </source>
</evidence>
<name>A0A382XC85_9ZZZZ</name>
<dbReference type="AlphaFoldDB" id="A0A382XC85"/>
<accession>A0A382XC85</accession>